<gene>
    <name evidence="2" type="ORF">E7Z59_08565</name>
</gene>
<reference evidence="2 3" key="1">
    <citation type="submission" date="2019-04" db="EMBL/GenBank/DDBJ databases">
        <title>Draft genome sequence of Robertkochia marina CC-AMO-30D.</title>
        <authorList>
            <person name="Hameed A."/>
            <person name="Lin S.-Y."/>
            <person name="Shahina M."/>
            <person name="Lai W.-A."/>
            <person name="Young C.-C."/>
        </authorList>
    </citation>
    <scope>NUCLEOTIDE SEQUENCE [LARGE SCALE GENOMIC DNA]</scope>
    <source>
        <strain evidence="2 3">CC-AMO-30D</strain>
    </source>
</reference>
<protein>
    <submittedName>
        <fullName evidence="2">Uncharacterized protein</fullName>
    </submittedName>
</protein>
<organism evidence="2 3">
    <name type="scientific">Robertkochia marina</name>
    <dbReference type="NCBI Taxonomy" id="1227945"/>
    <lineage>
        <taxon>Bacteria</taxon>
        <taxon>Pseudomonadati</taxon>
        <taxon>Bacteroidota</taxon>
        <taxon>Flavobacteriia</taxon>
        <taxon>Flavobacteriales</taxon>
        <taxon>Flavobacteriaceae</taxon>
        <taxon>Robertkochia</taxon>
    </lineage>
</organism>
<feature type="compositionally biased region" description="Polar residues" evidence="1">
    <location>
        <begin position="86"/>
        <end position="103"/>
    </location>
</feature>
<evidence type="ECO:0000313" key="2">
    <source>
        <dbReference type="EMBL" id="THD67698.1"/>
    </source>
</evidence>
<dbReference type="RefSeq" id="WP_136335903.1">
    <property type="nucleotide sequence ID" value="NZ_QXMP01000008.1"/>
</dbReference>
<sequence length="125" mass="13213">MNKYAKIVLIVILLGGSVYLYNTEFSKASSSEVLDGYNEREAEASFEEVKDQFPEKPIKAGNAGLNPAHGQPGHRCDIPVGASLDTPLQTSNSGLLNAGSTAMKNPPHGQPGHRCDLAVGAPLPQ</sequence>
<name>A0A4S3M0J2_9FLAO</name>
<feature type="region of interest" description="Disordered" evidence="1">
    <location>
        <begin position="57"/>
        <end position="125"/>
    </location>
</feature>
<accession>A0A4S3M0J2</accession>
<dbReference type="EMBL" id="SSMC01000002">
    <property type="protein sequence ID" value="THD67698.1"/>
    <property type="molecule type" value="Genomic_DNA"/>
</dbReference>
<dbReference type="OrthoDB" id="678557at2"/>
<comment type="caution">
    <text evidence="2">The sequence shown here is derived from an EMBL/GenBank/DDBJ whole genome shotgun (WGS) entry which is preliminary data.</text>
</comment>
<proteinExistence type="predicted"/>
<evidence type="ECO:0000256" key="1">
    <source>
        <dbReference type="SAM" id="MobiDB-lite"/>
    </source>
</evidence>
<evidence type="ECO:0000313" key="3">
    <source>
        <dbReference type="Proteomes" id="UP000305939"/>
    </source>
</evidence>
<dbReference type="AlphaFoldDB" id="A0A4S3M0J2"/>
<dbReference type="Proteomes" id="UP000305939">
    <property type="component" value="Unassembled WGS sequence"/>
</dbReference>
<keyword evidence="3" id="KW-1185">Reference proteome</keyword>